<evidence type="ECO:0000256" key="2">
    <source>
        <dbReference type="ARBA" id="ARBA00022448"/>
    </source>
</evidence>
<evidence type="ECO:0000256" key="5">
    <source>
        <dbReference type="ARBA" id="ARBA00023077"/>
    </source>
</evidence>
<evidence type="ECO:0000259" key="12">
    <source>
        <dbReference type="Pfam" id="PF07715"/>
    </source>
</evidence>
<feature type="domain" description="TonB-dependent receptor plug" evidence="12">
    <location>
        <begin position="115"/>
        <end position="222"/>
    </location>
</feature>
<dbReference type="PROSITE" id="PS52016">
    <property type="entry name" value="TONB_DEPENDENT_REC_3"/>
    <property type="match status" value="1"/>
</dbReference>
<keyword evidence="4 8" id="KW-0812">Transmembrane</keyword>
<gene>
    <name evidence="13" type="ORF">GCM10011340_16100</name>
</gene>
<dbReference type="Gene3D" id="2.40.170.20">
    <property type="entry name" value="TonB-dependent receptor, beta-barrel domain"/>
    <property type="match status" value="1"/>
</dbReference>
<evidence type="ECO:0000256" key="3">
    <source>
        <dbReference type="ARBA" id="ARBA00022452"/>
    </source>
</evidence>
<evidence type="ECO:0000313" key="14">
    <source>
        <dbReference type="Proteomes" id="UP000658258"/>
    </source>
</evidence>
<proteinExistence type="inferred from homology"/>
<dbReference type="Pfam" id="PF13715">
    <property type="entry name" value="CarbopepD_reg_2"/>
    <property type="match status" value="1"/>
</dbReference>
<evidence type="ECO:0000313" key="13">
    <source>
        <dbReference type="EMBL" id="GHE61790.1"/>
    </source>
</evidence>
<dbReference type="InterPro" id="IPR039426">
    <property type="entry name" value="TonB-dep_rcpt-like"/>
</dbReference>
<dbReference type="Pfam" id="PF07715">
    <property type="entry name" value="Plug"/>
    <property type="match status" value="1"/>
</dbReference>
<dbReference type="Pfam" id="PF00593">
    <property type="entry name" value="TonB_dep_Rec_b-barrel"/>
    <property type="match status" value="1"/>
</dbReference>
<evidence type="ECO:0000259" key="11">
    <source>
        <dbReference type="Pfam" id="PF00593"/>
    </source>
</evidence>
<comment type="similarity">
    <text evidence="8 9">Belongs to the TonB-dependent receptor family.</text>
</comment>
<keyword evidence="6 8" id="KW-0472">Membrane</keyword>
<dbReference type="Proteomes" id="UP000658258">
    <property type="component" value="Unassembled WGS sequence"/>
</dbReference>
<keyword evidence="13" id="KW-0675">Receptor</keyword>
<organism evidence="13 14">
    <name type="scientific">Roseivirga thermotolerans</name>
    <dbReference type="NCBI Taxonomy" id="1758176"/>
    <lineage>
        <taxon>Bacteria</taxon>
        <taxon>Pseudomonadati</taxon>
        <taxon>Bacteroidota</taxon>
        <taxon>Cytophagia</taxon>
        <taxon>Cytophagales</taxon>
        <taxon>Roseivirgaceae</taxon>
        <taxon>Roseivirga</taxon>
    </lineage>
</organism>
<dbReference type="RefSeq" id="WP_189630059.1">
    <property type="nucleotide sequence ID" value="NZ_BNAG01000002.1"/>
</dbReference>
<dbReference type="SUPFAM" id="SSF49464">
    <property type="entry name" value="Carboxypeptidase regulatory domain-like"/>
    <property type="match status" value="1"/>
</dbReference>
<keyword evidence="7 8" id="KW-0998">Cell outer membrane</keyword>
<comment type="subcellular location">
    <subcellularLocation>
        <location evidence="1 8">Cell outer membrane</location>
        <topology evidence="1 8">Multi-pass membrane protein</topology>
    </subcellularLocation>
</comment>
<keyword evidence="5 9" id="KW-0798">TonB box</keyword>
<name>A0ABQ3I9A2_9BACT</name>
<dbReference type="InterPro" id="IPR037066">
    <property type="entry name" value="Plug_dom_sf"/>
</dbReference>
<dbReference type="EMBL" id="BNAG01000002">
    <property type="protein sequence ID" value="GHE61790.1"/>
    <property type="molecule type" value="Genomic_DNA"/>
</dbReference>
<evidence type="ECO:0000256" key="8">
    <source>
        <dbReference type="PROSITE-ProRule" id="PRU01360"/>
    </source>
</evidence>
<reference evidence="14" key="1">
    <citation type="journal article" date="2019" name="Int. J. Syst. Evol. Microbiol.">
        <title>The Global Catalogue of Microorganisms (GCM) 10K type strain sequencing project: providing services to taxonomists for standard genome sequencing and annotation.</title>
        <authorList>
            <consortium name="The Broad Institute Genomics Platform"/>
            <consortium name="The Broad Institute Genome Sequencing Center for Infectious Disease"/>
            <person name="Wu L."/>
            <person name="Ma J."/>
        </authorList>
    </citation>
    <scope>NUCLEOTIDE SEQUENCE [LARGE SCALE GENOMIC DNA]</scope>
    <source>
        <strain evidence="14">CGMCC 1.15111</strain>
    </source>
</reference>
<dbReference type="InterPro" id="IPR008969">
    <property type="entry name" value="CarboxyPept-like_regulatory"/>
</dbReference>
<keyword evidence="2 8" id="KW-0813">Transport</keyword>
<dbReference type="InterPro" id="IPR000531">
    <property type="entry name" value="Beta-barrel_TonB"/>
</dbReference>
<feature type="domain" description="TonB-dependent receptor-like beta-barrel" evidence="11">
    <location>
        <begin position="308"/>
        <end position="744"/>
    </location>
</feature>
<accession>A0ABQ3I9A2</accession>
<evidence type="ECO:0000256" key="6">
    <source>
        <dbReference type="ARBA" id="ARBA00023136"/>
    </source>
</evidence>
<protein>
    <submittedName>
        <fullName evidence="13">TonB-dependent receptor</fullName>
    </submittedName>
</protein>
<keyword evidence="14" id="KW-1185">Reference proteome</keyword>
<evidence type="ECO:0000256" key="1">
    <source>
        <dbReference type="ARBA" id="ARBA00004571"/>
    </source>
</evidence>
<feature type="signal peptide" evidence="10">
    <location>
        <begin position="1"/>
        <end position="18"/>
    </location>
</feature>
<keyword evidence="10" id="KW-0732">Signal</keyword>
<dbReference type="InterPro" id="IPR012910">
    <property type="entry name" value="Plug_dom"/>
</dbReference>
<evidence type="ECO:0000256" key="7">
    <source>
        <dbReference type="ARBA" id="ARBA00023237"/>
    </source>
</evidence>
<evidence type="ECO:0000256" key="4">
    <source>
        <dbReference type="ARBA" id="ARBA00022692"/>
    </source>
</evidence>
<dbReference type="Gene3D" id="2.60.40.1120">
    <property type="entry name" value="Carboxypeptidase-like, regulatory domain"/>
    <property type="match status" value="1"/>
</dbReference>
<keyword evidence="3 8" id="KW-1134">Transmembrane beta strand</keyword>
<feature type="chain" id="PRO_5045083638" evidence="10">
    <location>
        <begin position="19"/>
        <end position="782"/>
    </location>
</feature>
<dbReference type="PANTHER" id="PTHR30069:SF57">
    <property type="entry name" value="TONB-DEPENDENT RECEPTOR"/>
    <property type="match status" value="1"/>
</dbReference>
<dbReference type="SUPFAM" id="SSF56935">
    <property type="entry name" value="Porins"/>
    <property type="match status" value="1"/>
</dbReference>
<dbReference type="InterPro" id="IPR036942">
    <property type="entry name" value="Beta-barrel_TonB_sf"/>
</dbReference>
<evidence type="ECO:0000256" key="9">
    <source>
        <dbReference type="RuleBase" id="RU003357"/>
    </source>
</evidence>
<sequence length="782" mass="86941">MKAVYVVLILFCAFQIQAQSVIKGKVVDGDGPVAGAVVFVQQSNISDVTDAQGRFRIEVAEALQVTLEVRFVGYKRTLKKLNLKQGETLEIELVLELDVLGLDDVVVSASRYEIDKKSAPVAVSVIGQKLFNATQSQSLADGLNFQSGVRVETNCQNCGFTQVRLNGLEGPYTQILVNSRPVFSALIGVYGLEMIPAYMIERVEVVKSGGSALYGSNAIAGTINIITKEPVLNTWEARSSFASIDGRASDWNHSVNGSYVSNSLNFGITGFATSRSRESFDANNDGFTEMVNLQAETLGLKSFYKVGRNTKLSVDFNYINEFRRGGNRLDLRPEYTDITEQLDHEIVMGAFNIDQFIGERNKLSLYASMQQTDRGSYYGGLGGARTPEDSLLAANAYGITDDMSWISGLQWVHSNDGSHSFTSGIEFQENTTDDGIPGYNRVVDQSVKNIGWYGQWEWQLNSKLKTLAGARFDRSLVEGTYQVGDFDRTIDNDFGVISPRFTLLYSFSSNWQFRGGYARGFRAPQAFNEDLHIASAGGEPVFVLLSNGLEKETSDAYTGSLSYTRAEGQRQFELNLQGFYTQLNNPFVLVNTGSQLPNGSIIEEVRNGEGALVKGLNLELNYTPSSRWVAQSGFTLQKTRYEQEQVLYEPENPGEGQLVTTQRFTRMPNAYGFWNLTYETTTDWQFFISNVVTGPMVVPEILQESGVLVLRNSGWFWDTTLKASHHFHIGKNLHIELSGGIQNLFNSYQADFQTGPTRDSDYIYGPGRPRTYFVSLKLSNND</sequence>
<dbReference type="Gene3D" id="2.170.130.10">
    <property type="entry name" value="TonB-dependent receptor, plug domain"/>
    <property type="match status" value="1"/>
</dbReference>
<evidence type="ECO:0000256" key="10">
    <source>
        <dbReference type="SAM" id="SignalP"/>
    </source>
</evidence>
<dbReference type="PANTHER" id="PTHR30069">
    <property type="entry name" value="TONB-DEPENDENT OUTER MEMBRANE RECEPTOR"/>
    <property type="match status" value="1"/>
</dbReference>
<comment type="caution">
    <text evidence="13">The sequence shown here is derived from an EMBL/GenBank/DDBJ whole genome shotgun (WGS) entry which is preliminary data.</text>
</comment>